<dbReference type="Gene3D" id="3.30.70.330">
    <property type="match status" value="1"/>
</dbReference>
<dbReference type="SUPFAM" id="SSF55174">
    <property type="entry name" value="Alpha-L RNA-binding motif"/>
    <property type="match status" value="1"/>
</dbReference>
<dbReference type="Proteomes" id="UP000636755">
    <property type="component" value="Unassembled WGS sequence"/>
</dbReference>
<dbReference type="Gene3D" id="3.30.1370.160">
    <property type="match status" value="1"/>
</dbReference>
<dbReference type="EMBL" id="JACOPS010000001">
    <property type="protein sequence ID" value="MBC5727493.1"/>
    <property type="molecule type" value="Genomic_DNA"/>
</dbReference>
<evidence type="ECO:0000259" key="1">
    <source>
        <dbReference type="Pfam" id="PF17774"/>
    </source>
</evidence>
<gene>
    <name evidence="2" type="ORF">H8R91_02880</name>
</gene>
<reference evidence="2 3" key="1">
    <citation type="submission" date="2020-08" db="EMBL/GenBank/DDBJ databases">
        <title>Genome public.</title>
        <authorList>
            <person name="Liu C."/>
            <person name="Sun Q."/>
        </authorList>
    </citation>
    <scope>NUCLEOTIDE SEQUENCE [LARGE SCALE GENOMIC DNA]</scope>
    <source>
        <strain evidence="2 3">NSJ-71</strain>
    </source>
</reference>
<proteinExistence type="predicted"/>
<dbReference type="Pfam" id="PF17774">
    <property type="entry name" value="YlmH_RBD"/>
    <property type="match status" value="1"/>
</dbReference>
<dbReference type="PANTHER" id="PTHR13633">
    <property type="entry name" value="MITOCHONDRIAL TRANSCRIPTION RESCUE FACTOR 1"/>
    <property type="match status" value="1"/>
</dbReference>
<evidence type="ECO:0000313" key="2">
    <source>
        <dbReference type="EMBL" id="MBC5727493.1"/>
    </source>
</evidence>
<dbReference type="RefSeq" id="WP_186934791.1">
    <property type="nucleotide sequence ID" value="NZ_JACOPS010000001.1"/>
</dbReference>
<dbReference type="PANTHER" id="PTHR13633:SF3">
    <property type="entry name" value="MITOCHONDRIAL TRANSCRIPTION RESCUE FACTOR 1"/>
    <property type="match status" value="1"/>
</dbReference>
<sequence>MFTSDNDELFCSKIEDMTSLCFTRQKPVFSQFLTESQQALAQKVLQSIYFENYVFFGGSESSERKVLGVFYDEPERLAFPVSAIEFKYRPCDKLTHRDFLGTLMSLGIERDTVGDILVDNGRTVVFVKSELKDYIESQIFKVGGAGVKIVQPNLNSLPQGRGTEEMSLTVSSLRYDNIVAAVSGLSRDKTAKLILSGETTLNFAVTQNVSCTVKEGDTFTIRGKGKFKLDKILGVTKKGRHKISVIHFR</sequence>
<protein>
    <recommendedName>
        <fullName evidence="1">Ribosome-associated protein quality control protein P2 RNA-binding domain-containing protein</fullName>
    </recommendedName>
</protein>
<dbReference type="InterPro" id="IPR040591">
    <property type="entry name" value="RqcP2_RBD"/>
</dbReference>
<organism evidence="2 3">
    <name type="scientific">Ruminococcus intestinalis</name>
    <dbReference type="NCBI Taxonomy" id="2763066"/>
    <lineage>
        <taxon>Bacteria</taxon>
        <taxon>Bacillati</taxon>
        <taxon>Bacillota</taxon>
        <taxon>Clostridia</taxon>
        <taxon>Eubacteriales</taxon>
        <taxon>Oscillospiraceae</taxon>
        <taxon>Ruminococcus</taxon>
    </lineage>
</organism>
<feature type="domain" description="Ribosome-associated protein quality control protein P2 RNA-binding" evidence="1">
    <location>
        <begin position="74"/>
        <end position="154"/>
    </location>
</feature>
<dbReference type="InterPro" id="IPR012677">
    <property type="entry name" value="Nucleotide-bd_a/b_plait_sf"/>
</dbReference>
<comment type="caution">
    <text evidence="2">The sequence shown here is derived from an EMBL/GenBank/DDBJ whole genome shotgun (WGS) entry which is preliminary data.</text>
</comment>
<keyword evidence="3" id="KW-1185">Reference proteome</keyword>
<accession>A0ABR7HIZ6</accession>
<name>A0ABR7HIZ6_9FIRM</name>
<evidence type="ECO:0000313" key="3">
    <source>
        <dbReference type="Proteomes" id="UP000636755"/>
    </source>
</evidence>